<dbReference type="GO" id="GO:0042773">
    <property type="term" value="P:ATP synthesis coupled electron transport"/>
    <property type="evidence" value="ECO:0007669"/>
    <property type="project" value="InterPro"/>
</dbReference>
<evidence type="ECO:0000259" key="7">
    <source>
        <dbReference type="Pfam" id="PF00361"/>
    </source>
</evidence>
<keyword evidence="5" id="KW-1003">Cell membrane</keyword>
<feature type="transmembrane region" description="Helical" evidence="5">
    <location>
        <begin position="51"/>
        <end position="68"/>
    </location>
</feature>
<dbReference type="GO" id="GO:0008137">
    <property type="term" value="F:NADH dehydrogenase (ubiquinone) activity"/>
    <property type="evidence" value="ECO:0007669"/>
    <property type="project" value="InterPro"/>
</dbReference>
<feature type="transmembrane region" description="Helical" evidence="5">
    <location>
        <begin position="354"/>
        <end position="372"/>
    </location>
</feature>
<dbReference type="GO" id="GO:0048038">
    <property type="term" value="F:quinone binding"/>
    <property type="evidence" value="ECO:0007669"/>
    <property type="project" value="UniProtKB-KW"/>
</dbReference>
<dbReference type="NCBIfam" id="TIGR01770">
    <property type="entry name" value="NDH_I_N"/>
    <property type="match status" value="1"/>
</dbReference>
<feature type="transmembrane region" description="Helical" evidence="5">
    <location>
        <begin position="256"/>
        <end position="277"/>
    </location>
</feature>
<dbReference type="Proteomes" id="UP000095185">
    <property type="component" value="Chromosome"/>
</dbReference>
<accession>A0A1D8CYE8</accession>
<keyword evidence="3 5" id="KW-1133">Transmembrane helix</keyword>
<organism evidence="8 9">
    <name type="scientific">Chlorobaculum limnaeum</name>
    <dbReference type="NCBI Taxonomy" id="274537"/>
    <lineage>
        <taxon>Bacteria</taxon>
        <taxon>Pseudomonadati</taxon>
        <taxon>Chlorobiota</taxon>
        <taxon>Chlorobiia</taxon>
        <taxon>Chlorobiales</taxon>
        <taxon>Chlorobiaceae</taxon>
        <taxon>Chlorobaculum</taxon>
    </lineage>
</organism>
<reference evidence="8" key="1">
    <citation type="submission" date="2016-09" db="EMBL/GenBank/DDBJ databases">
        <title>Genome sequence of Chlorobaculum limnaeum.</title>
        <authorList>
            <person name="Liu Z."/>
            <person name="Tank M."/>
            <person name="Bryant D.A."/>
        </authorList>
    </citation>
    <scope>NUCLEOTIDE SEQUENCE [LARGE SCALE GENOMIC DNA]</scope>
    <source>
        <strain evidence="8">DSM 1677</strain>
    </source>
</reference>
<feature type="transmembrane region" description="Helical" evidence="5">
    <location>
        <begin position="28"/>
        <end position="44"/>
    </location>
</feature>
<keyword evidence="5" id="KW-0813">Transport</keyword>
<feature type="transmembrane region" description="Helical" evidence="5">
    <location>
        <begin position="323"/>
        <end position="342"/>
    </location>
</feature>
<feature type="transmembrane region" description="Helical" evidence="5">
    <location>
        <begin position="392"/>
        <end position="414"/>
    </location>
</feature>
<sequence length="511" mass="56145">MFAMPSGAEIQSIISILKSGAGYFVPEIYLSALFMVLIILDLVTGRKNGRFLATVTIAGLLGSLYFIYKQQPMPDTEFFFGMYSLDRFGIFFKYFFVASGILAVLTTVIDDQLEKQESGIGEYYALLVAMVVGMMMMASSTDMLMMFLAMELVSLSAYVMTGYLKTEPRSSEAALKYLVYGAASSGMLLYGFSLIYGMTAETNLTRISMVLAAHGYDPLVMILAVLLILAGLGYKMGAVPFHFWSPDVYEGAPTPVTAYLSVGSKAAGFAMLMRFFFVAVPHGMDMYVSVLHIDWLTILMLISAASMIYGNVVAIWQKNVKRLLAYSSIAHAGYLLLGIITMDQLGTQSVLVYLASYLLMNYGAFYVVILIANRTGSENLDDYKGLGKKMPLAGAALTVFLISLVGLPPTFGFIGKLMIFSALLAKGSLFMWLALIGILTSVISLYYYMLIPLNMYLRESERPEESVVESGMGAKLVTAVLMILTIYFGLFFQPIANYAKYSSVLFGAFLN</sequence>
<name>A0A1D8CYE8_CHLLM</name>
<evidence type="ECO:0000256" key="1">
    <source>
        <dbReference type="ARBA" id="ARBA00004127"/>
    </source>
</evidence>
<proteinExistence type="inferred from homology"/>
<keyword evidence="5" id="KW-0874">Quinone</keyword>
<dbReference type="AlphaFoldDB" id="A0A1D8CYE8"/>
<feature type="transmembrane region" description="Helical" evidence="5">
    <location>
        <begin position="472"/>
        <end position="492"/>
    </location>
</feature>
<feature type="transmembrane region" description="Helical" evidence="5">
    <location>
        <begin position="121"/>
        <end position="138"/>
    </location>
</feature>
<keyword evidence="5" id="KW-1278">Translocase</keyword>
<comment type="subcellular location">
    <subcellularLocation>
        <location evidence="5">Cell membrane</location>
        <topology evidence="5">Multi-pass membrane protein</topology>
    </subcellularLocation>
    <subcellularLocation>
        <location evidence="1">Endomembrane system</location>
        <topology evidence="1">Multi-pass membrane protein</topology>
    </subcellularLocation>
    <subcellularLocation>
        <location evidence="6">Membrane</location>
        <topology evidence="6">Multi-pass membrane protein</topology>
    </subcellularLocation>
</comment>
<dbReference type="InterPro" id="IPR001750">
    <property type="entry name" value="ND/Mrp_TM"/>
</dbReference>
<dbReference type="OrthoDB" id="9811718at2"/>
<comment type="similarity">
    <text evidence="5">Belongs to the complex I subunit 2 family.</text>
</comment>
<dbReference type="EC" id="7.1.1.-" evidence="5"/>
<comment type="subunit">
    <text evidence="5">NDH-1 is composed of 14 different subunits. Subunits NuoA, H, J, K, L, M, N constitute the membrane sector of the complex.</text>
</comment>
<dbReference type="EMBL" id="CP017305">
    <property type="protein sequence ID" value="AOS83960.1"/>
    <property type="molecule type" value="Genomic_DNA"/>
</dbReference>
<feature type="transmembrane region" description="Helical" evidence="5">
    <location>
        <begin position="177"/>
        <end position="199"/>
    </location>
</feature>
<dbReference type="Pfam" id="PF00361">
    <property type="entry name" value="Proton_antipo_M"/>
    <property type="match status" value="1"/>
</dbReference>
<evidence type="ECO:0000256" key="4">
    <source>
        <dbReference type="ARBA" id="ARBA00023136"/>
    </source>
</evidence>
<comment type="catalytic activity">
    <reaction evidence="5">
        <text>a quinone + NADH + 5 H(+)(in) = a quinol + NAD(+) + 4 H(+)(out)</text>
        <dbReference type="Rhea" id="RHEA:57888"/>
        <dbReference type="ChEBI" id="CHEBI:15378"/>
        <dbReference type="ChEBI" id="CHEBI:24646"/>
        <dbReference type="ChEBI" id="CHEBI:57540"/>
        <dbReference type="ChEBI" id="CHEBI:57945"/>
        <dbReference type="ChEBI" id="CHEBI:132124"/>
    </reaction>
</comment>
<comment type="function">
    <text evidence="5">NDH-1 shuttles electrons from NADH, via FMN and iron-sulfur (Fe-S) centers, to quinones in the respiratory chain. The immediate electron acceptor for the enzyme in this species is believed to be a menaquinone. Couples the redox reaction to proton translocation (for every two electrons transferred, four hydrogen ions are translocated across the cytoplasmic membrane), and thus conserves the redox energy in a proton gradient.</text>
</comment>
<keyword evidence="5" id="KW-0520">NAD</keyword>
<dbReference type="KEGG" id="clz:BIU88_07245"/>
<feature type="transmembrane region" description="Helical" evidence="5">
    <location>
        <begin position="219"/>
        <end position="244"/>
    </location>
</feature>
<gene>
    <name evidence="5" type="primary">nuoN</name>
    <name evidence="8" type="ORF">BIU88_07245</name>
</gene>
<dbReference type="GO" id="GO:0012505">
    <property type="term" value="C:endomembrane system"/>
    <property type="evidence" value="ECO:0007669"/>
    <property type="project" value="UniProtKB-SubCell"/>
</dbReference>
<feature type="transmembrane region" description="Helical" evidence="5">
    <location>
        <begin position="297"/>
        <end position="316"/>
    </location>
</feature>
<evidence type="ECO:0000313" key="8">
    <source>
        <dbReference type="EMBL" id="AOS83960.1"/>
    </source>
</evidence>
<dbReference type="HAMAP" id="MF_00445">
    <property type="entry name" value="NDH1_NuoN_1"/>
    <property type="match status" value="1"/>
</dbReference>
<keyword evidence="4 5" id="KW-0472">Membrane</keyword>
<feature type="transmembrane region" description="Helical" evidence="5">
    <location>
        <begin position="429"/>
        <end position="451"/>
    </location>
</feature>
<dbReference type="GO" id="GO:0050136">
    <property type="term" value="F:NADH dehydrogenase (quinone) (non-electrogenic) activity"/>
    <property type="evidence" value="ECO:0007669"/>
    <property type="project" value="UniProtKB-UniRule"/>
</dbReference>
<keyword evidence="2 5" id="KW-0812">Transmembrane</keyword>
<evidence type="ECO:0000256" key="6">
    <source>
        <dbReference type="RuleBase" id="RU000320"/>
    </source>
</evidence>
<evidence type="ECO:0000256" key="3">
    <source>
        <dbReference type="ARBA" id="ARBA00022989"/>
    </source>
</evidence>
<dbReference type="InterPro" id="IPR010096">
    <property type="entry name" value="NADH-Q_OxRdtase_suN/2"/>
</dbReference>
<evidence type="ECO:0000313" key="9">
    <source>
        <dbReference type="Proteomes" id="UP000095185"/>
    </source>
</evidence>
<dbReference type="RefSeq" id="WP_069810012.1">
    <property type="nucleotide sequence ID" value="NZ_CP017305.1"/>
</dbReference>
<evidence type="ECO:0000256" key="2">
    <source>
        <dbReference type="ARBA" id="ARBA00022692"/>
    </source>
</evidence>
<feature type="domain" description="NADH:quinone oxidoreductase/Mrp antiporter transmembrane" evidence="7">
    <location>
        <begin position="140"/>
        <end position="443"/>
    </location>
</feature>
<keyword evidence="9" id="KW-1185">Reference proteome</keyword>
<feature type="transmembrane region" description="Helical" evidence="5">
    <location>
        <begin position="88"/>
        <end position="109"/>
    </location>
</feature>
<dbReference type="STRING" id="274537.BIU88_07245"/>
<dbReference type="PANTHER" id="PTHR22773">
    <property type="entry name" value="NADH DEHYDROGENASE"/>
    <property type="match status" value="1"/>
</dbReference>
<protein>
    <recommendedName>
        <fullName evidence="5">NADH-quinone oxidoreductase subunit N</fullName>
        <ecNumber evidence="5">7.1.1.-</ecNumber>
    </recommendedName>
    <alternativeName>
        <fullName evidence="5">NADH dehydrogenase I subunit N</fullName>
    </alternativeName>
    <alternativeName>
        <fullName evidence="5">NDH-1 subunit N</fullName>
    </alternativeName>
</protein>
<evidence type="ECO:0000256" key="5">
    <source>
        <dbReference type="HAMAP-Rule" id="MF_00445"/>
    </source>
</evidence>
<dbReference type="GO" id="GO:0005886">
    <property type="term" value="C:plasma membrane"/>
    <property type="evidence" value="ECO:0007669"/>
    <property type="project" value="UniProtKB-SubCell"/>
</dbReference>
<feature type="transmembrane region" description="Helical" evidence="5">
    <location>
        <begin position="144"/>
        <end position="165"/>
    </location>
</feature>